<evidence type="ECO:0000259" key="2">
    <source>
        <dbReference type="PROSITE" id="PS50911"/>
    </source>
</evidence>
<dbReference type="InterPro" id="IPR038765">
    <property type="entry name" value="Papain-like_cys_pep_sf"/>
</dbReference>
<evidence type="ECO:0000256" key="1">
    <source>
        <dbReference type="SAM" id="MobiDB-lite"/>
    </source>
</evidence>
<comment type="caution">
    <text evidence="3">The sequence shown here is derived from an EMBL/GenBank/DDBJ whole genome shotgun (WGS) entry which is preliminary data.</text>
</comment>
<dbReference type="EMBL" id="MWWY01000042">
    <property type="protein sequence ID" value="OZG62931.1"/>
    <property type="molecule type" value="Genomic_DNA"/>
</dbReference>
<accession>A0A261FUQ6</accession>
<feature type="domain" description="Peptidase C51" evidence="2">
    <location>
        <begin position="212"/>
        <end position="342"/>
    </location>
</feature>
<sequence length="343" mass="36523">MRHGAHKTRKTEPSYRLFMQALFSSARSAHAGRGSHALRTVRAMQLADGGAVVGLDQAVADKLNEIVPQTRRSMREAACAAERKTTIMTSASLAALVGTAASAMAFANTENLDLAADDAATTTMQMRPVVAETSAAASRSQSRTPLNNEASSTVAQSEQASSSASTTDGTATTTVNEGTWQLADDSGTLDLGSVSKSIANNPVVASLMDTDYSLLPEGFDPNHATGENGNTYPWGQCTWYAYQRRTELGLPVGSYFGNAADWVDSARRFGYWVDSTARHVGDVVVFAPGQMGADSYYGHVAVIEKINEDGSIEVSESNAKGLGVISSRTFTAEQVKQLNYIHY</sequence>
<dbReference type="Proteomes" id="UP000216074">
    <property type="component" value="Unassembled WGS sequence"/>
</dbReference>
<feature type="region of interest" description="Disordered" evidence="1">
    <location>
        <begin position="130"/>
        <end position="172"/>
    </location>
</feature>
<feature type="compositionally biased region" description="Low complexity" evidence="1">
    <location>
        <begin position="131"/>
        <end position="172"/>
    </location>
</feature>
<dbReference type="PROSITE" id="PS50911">
    <property type="entry name" value="CHAP"/>
    <property type="match status" value="1"/>
</dbReference>
<dbReference type="Pfam" id="PF05257">
    <property type="entry name" value="CHAP"/>
    <property type="match status" value="1"/>
</dbReference>
<dbReference type="AlphaFoldDB" id="A0A261FUQ6"/>
<organism evidence="3 4">
    <name type="scientific">Bifidobacterium hapali</name>
    <dbReference type="NCBI Taxonomy" id="1630172"/>
    <lineage>
        <taxon>Bacteria</taxon>
        <taxon>Bacillati</taxon>
        <taxon>Actinomycetota</taxon>
        <taxon>Actinomycetes</taxon>
        <taxon>Bifidobacteriales</taxon>
        <taxon>Bifidobacteriaceae</taxon>
        <taxon>Bifidobacterium</taxon>
    </lineage>
</organism>
<dbReference type="OrthoDB" id="3240061at2"/>
<dbReference type="InterPro" id="IPR007921">
    <property type="entry name" value="CHAP_dom"/>
</dbReference>
<reference evidence="3 4" key="1">
    <citation type="journal article" date="2017" name="BMC Genomics">
        <title>Comparative genomic and phylogenomic analyses of the Bifidobacteriaceae family.</title>
        <authorList>
            <person name="Lugli G.A."/>
            <person name="Milani C."/>
            <person name="Turroni F."/>
            <person name="Duranti S."/>
            <person name="Mancabelli L."/>
            <person name="Mangifesta M."/>
            <person name="Ferrario C."/>
            <person name="Modesto M."/>
            <person name="Mattarelli P."/>
            <person name="Jiri K."/>
            <person name="van Sinderen D."/>
            <person name="Ventura M."/>
        </authorList>
    </citation>
    <scope>NUCLEOTIDE SEQUENCE [LARGE SCALE GENOMIC DNA]</scope>
    <source>
        <strain evidence="3 4">DSM 100202</strain>
    </source>
</reference>
<dbReference type="Gene3D" id="3.90.1720.10">
    <property type="entry name" value="endopeptidase domain like (from Nostoc punctiforme)"/>
    <property type="match status" value="1"/>
</dbReference>
<protein>
    <submittedName>
        <fullName evidence="3">Amidase</fullName>
    </submittedName>
</protein>
<dbReference type="RefSeq" id="WP_094730505.1">
    <property type="nucleotide sequence ID" value="NZ_MWWY01000042.1"/>
</dbReference>
<name>A0A261FUQ6_9BIFI</name>
<keyword evidence="4" id="KW-1185">Reference proteome</keyword>
<evidence type="ECO:0000313" key="4">
    <source>
        <dbReference type="Proteomes" id="UP000216074"/>
    </source>
</evidence>
<proteinExistence type="predicted"/>
<gene>
    <name evidence="3" type="ORF">BHAP_1961</name>
</gene>
<dbReference type="SUPFAM" id="SSF54001">
    <property type="entry name" value="Cysteine proteinases"/>
    <property type="match status" value="1"/>
</dbReference>
<evidence type="ECO:0000313" key="3">
    <source>
        <dbReference type="EMBL" id="OZG62931.1"/>
    </source>
</evidence>